<reference evidence="1" key="1">
    <citation type="journal article" date="2014" name="Int. J. Syst. Evol. Microbiol.">
        <title>Complete genome sequence of Corynebacterium casei LMG S-19264T (=DSM 44701T), isolated from a smear-ripened cheese.</title>
        <authorList>
            <consortium name="US DOE Joint Genome Institute (JGI-PGF)"/>
            <person name="Walter F."/>
            <person name="Albersmeier A."/>
            <person name="Kalinowski J."/>
            <person name="Ruckert C."/>
        </authorList>
    </citation>
    <scope>NUCLEOTIDE SEQUENCE</scope>
    <source>
        <strain evidence="1">CGMCC 4.7306</strain>
    </source>
</reference>
<dbReference type="InterPro" id="IPR038056">
    <property type="entry name" value="YjbR-like_sf"/>
</dbReference>
<dbReference type="SUPFAM" id="SSF142906">
    <property type="entry name" value="YjbR-like"/>
    <property type="match status" value="1"/>
</dbReference>
<reference evidence="1" key="2">
    <citation type="submission" date="2020-09" db="EMBL/GenBank/DDBJ databases">
        <authorList>
            <person name="Sun Q."/>
            <person name="Zhou Y."/>
        </authorList>
    </citation>
    <scope>NUCLEOTIDE SEQUENCE</scope>
    <source>
        <strain evidence="1">CGMCC 4.7306</strain>
    </source>
</reference>
<evidence type="ECO:0000313" key="1">
    <source>
        <dbReference type="EMBL" id="GGL84262.1"/>
    </source>
</evidence>
<keyword evidence="2" id="KW-1185">Reference proteome</keyword>
<evidence type="ECO:0000313" key="2">
    <source>
        <dbReference type="Proteomes" id="UP000613840"/>
    </source>
</evidence>
<gene>
    <name evidence="1" type="ORF">GCM10011575_48120</name>
</gene>
<dbReference type="AlphaFoldDB" id="A0A917SK16"/>
<proteinExistence type="predicted"/>
<protein>
    <recommendedName>
        <fullName evidence="3">YjbR protein</fullName>
    </recommendedName>
</protein>
<comment type="caution">
    <text evidence="1">The sequence shown here is derived from an EMBL/GenBank/DDBJ whole genome shotgun (WGS) entry which is preliminary data.</text>
</comment>
<evidence type="ECO:0008006" key="3">
    <source>
        <dbReference type="Google" id="ProtNLM"/>
    </source>
</evidence>
<sequence length="69" mass="7786">MKLSDSHEEAVGVCRAVPTAMSGLGRWGWLTISLDEVESGLLDDWLEESYRNVAPRPVMAEFDAYRSKR</sequence>
<dbReference type="EMBL" id="BMMZ01000025">
    <property type="protein sequence ID" value="GGL84262.1"/>
    <property type="molecule type" value="Genomic_DNA"/>
</dbReference>
<name>A0A917SK16_9ACTN</name>
<dbReference type="Proteomes" id="UP000613840">
    <property type="component" value="Unassembled WGS sequence"/>
</dbReference>
<accession>A0A917SK16</accession>
<organism evidence="1 2">
    <name type="scientific">Microlunatus endophyticus</name>
    <dbReference type="NCBI Taxonomy" id="1716077"/>
    <lineage>
        <taxon>Bacteria</taxon>
        <taxon>Bacillati</taxon>
        <taxon>Actinomycetota</taxon>
        <taxon>Actinomycetes</taxon>
        <taxon>Propionibacteriales</taxon>
        <taxon>Propionibacteriaceae</taxon>
        <taxon>Microlunatus</taxon>
    </lineage>
</organism>